<dbReference type="PANTHER" id="PTHR30024">
    <property type="entry name" value="ALIPHATIC SULFONATES-BINDING PROTEIN-RELATED"/>
    <property type="match status" value="1"/>
</dbReference>
<keyword evidence="5" id="KW-1003">Cell membrane</keyword>
<name>A0ABX0DEE4_9MICC</name>
<comment type="caution">
    <text evidence="11">The sequence shown here is derived from an EMBL/GenBank/DDBJ whole genome shotgun (WGS) entry which is preliminary data.</text>
</comment>
<protein>
    <submittedName>
        <fullName evidence="11">ABC transporter substrate-binding protein</fullName>
    </submittedName>
</protein>
<comment type="similarity">
    <text evidence="3">Belongs to the bacterial solute-binding protein SsuA/TauA family.</text>
</comment>
<evidence type="ECO:0000256" key="3">
    <source>
        <dbReference type="ARBA" id="ARBA00010742"/>
    </source>
</evidence>
<organism evidence="11 12">
    <name type="scientific">Arthrobacter silviterrae</name>
    <dbReference type="NCBI Taxonomy" id="2026658"/>
    <lineage>
        <taxon>Bacteria</taxon>
        <taxon>Bacillati</taxon>
        <taxon>Actinomycetota</taxon>
        <taxon>Actinomycetes</taxon>
        <taxon>Micrococcales</taxon>
        <taxon>Micrococcaceae</taxon>
        <taxon>Arthrobacter</taxon>
    </lineage>
</organism>
<sequence length="401" mass="40448">MTNVAEPPGTPENTPENKLTANPAAPSLRTARIVAGQKSPRRKLRKVEILAVAGVIALIGAGAAVASVTAGNAKNDAVPPPSAAATLKLGYFANVTHAPALIGVNNGIIAKDLGATKLTTQVFNAGPSAIEALNAGAIDAAYLGPNPAINSFVQSGGASIRIIAGATSGGAQLVVKPSITSAAQLKGKVLATPQLGGTQDVALRSWLAAQGLKTTPSGGGDVTINPTDNASTLKLFQDGKLDGAWLPEPWASRLVLQAGAKVLVNEASLWPKGEFSTTILVVNKSYLDAHPQTVAALLAGHTDAISWLNSHKSQAPDAVNAALKAAAGKALPANVIDRSLAELSFSPDPLAATFPTLLEHGVTAGVGKQANLAGIFELQPLNQVLARTGQPAVSAGGLGGQ</sequence>
<evidence type="ECO:0000256" key="4">
    <source>
        <dbReference type="ARBA" id="ARBA00022448"/>
    </source>
</evidence>
<evidence type="ECO:0000256" key="9">
    <source>
        <dbReference type="SAM" id="MobiDB-lite"/>
    </source>
</evidence>
<comment type="subcellular location">
    <subcellularLocation>
        <location evidence="2">Cell inner membrane</location>
    </subcellularLocation>
    <subcellularLocation>
        <location evidence="1">Periplasm</location>
    </subcellularLocation>
</comment>
<dbReference type="Gene3D" id="3.40.190.10">
    <property type="entry name" value="Periplasmic binding protein-like II"/>
    <property type="match status" value="2"/>
</dbReference>
<keyword evidence="7" id="KW-0732">Signal</keyword>
<keyword evidence="10" id="KW-0812">Transmembrane</keyword>
<dbReference type="EMBL" id="JAAKZI010000034">
    <property type="protein sequence ID" value="NGN84998.1"/>
    <property type="molecule type" value="Genomic_DNA"/>
</dbReference>
<dbReference type="SUPFAM" id="SSF53850">
    <property type="entry name" value="Periplasmic binding protein-like II"/>
    <property type="match status" value="1"/>
</dbReference>
<evidence type="ECO:0000256" key="8">
    <source>
        <dbReference type="ARBA" id="ARBA00023136"/>
    </source>
</evidence>
<dbReference type="RefSeq" id="WP_165183223.1">
    <property type="nucleotide sequence ID" value="NZ_JAAKZI010000034.1"/>
</dbReference>
<evidence type="ECO:0000256" key="1">
    <source>
        <dbReference type="ARBA" id="ARBA00004418"/>
    </source>
</evidence>
<keyword evidence="8 10" id="KW-0472">Membrane</keyword>
<proteinExistence type="inferred from homology"/>
<keyword evidence="12" id="KW-1185">Reference proteome</keyword>
<dbReference type="Pfam" id="PF13379">
    <property type="entry name" value="NMT1_2"/>
    <property type="match status" value="1"/>
</dbReference>
<evidence type="ECO:0000256" key="6">
    <source>
        <dbReference type="ARBA" id="ARBA00022519"/>
    </source>
</evidence>
<evidence type="ECO:0000256" key="2">
    <source>
        <dbReference type="ARBA" id="ARBA00004533"/>
    </source>
</evidence>
<dbReference type="InterPro" id="IPR010067">
    <property type="entry name" value="ABC_SsuA_sub-bd"/>
</dbReference>
<evidence type="ECO:0000313" key="11">
    <source>
        <dbReference type="EMBL" id="NGN84998.1"/>
    </source>
</evidence>
<gene>
    <name evidence="11" type="ORF">G6N77_16265</name>
</gene>
<feature type="region of interest" description="Disordered" evidence="9">
    <location>
        <begin position="1"/>
        <end position="26"/>
    </location>
</feature>
<dbReference type="CDD" id="cd13553">
    <property type="entry name" value="PBP2_NrtA_CpmA_like"/>
    <property type="match status" value="1"/>
</dbReference>
<reference evidence="11 12" key="1">
    <citation type="submission" date="2020-02" db="EMBL/GenBank/DDBJ databases">
        <title>Genome sequence of the type strain DSM 27180 of Arthrobacter silviterrae.</title>
        <authorList>
            <person name="Gao J."/>
            <person name="Sun J."/>
        </authorList>
    </citation>
    <scope>NUCLEOTIDE SEQUENCE [LARGE SCALE GENOMIC DNA]</scope>
    <source>
        <strain evidence="11 12">DSM 27180</strain>
    </source>
</reference>
<evidence type="ECO:0000256" key="5">
    <source>
        <dbReference type="ARBA" id="ARBA00022475"/>
    </source>
</evidence>
<evidence type="ECO:0000256" key="7">
    <source>
        <dbReference type="ARBA" id="ARBA00022729"/>
    </source>
</evidence>
<keyword evidence="10" id="KW-1133">Transmembrane helix</keyword>
<keyword evidence="4" id="KW-0813">Transport</keyword>
<evidence type="ECO:0000256" key="10">
    <source>
        <dbReference type="SAM" id="Phobius"/>
    </source>
</evidence>
<accession>A0ABX0DEE4</accession>
<dbReference type="NCBIfam" id="TIGR01728">
    <property type="entry name" value="SsuA_fam"/>
    <property type="match status" value="1"/>
</dbReference>
<keyword evidence="6" id="KW-0997">Cell inner membrane</keyword>
<dbReference type="PANTHER" id="PTHR30024:SF47">
    <property type="entry name" value="TAURINE-BINDING PERIPLASMIC PROTEIN"/>
    <property type="match status" value="1"/>
</dbReference>
<dbReference type="InterPro" id="IPR044527">
    <property type="entry name" value="NrtA/CpmA_ABC-bd_dom"/>
</dbReference>
<feature type="transmembrane region" description="Helical" evidence="10">
    <location>
        <begin position="47"/>
        <end position="70"/>
    </location>
</feature>
<dbReference type="Proteomes" id="UP000479226">
    <property type="component" value="Unassembled WGS sequence"/>
</dbReference>
<evidence type="ECO:0000313" key="12">
    <source>
        <dbReference type="Proteomes" id="UP000479226"/>
    </source>
</evidence>